<dbReference type="SUPFAM" id="SSF54897">
    <property type="entry name" value="Protease propeptides/inhibitors"/>
    <property type="match status" value="1"/>
</dbReference>
<evidence type="ECO:0000256" key="4">
    <source>
        <dbReference type="ARBA" id="ARBA00022801"/>
    </source>
</evidence>
<dbReference type="AlphaFoldDB" id="A0A563E081"/>
<keyword evidence="7" id="KW-0865">Zymogen</keyword>
<dbReference type="PROSITE" id="PS00138">
    <property type="entry name" value="SUBTILASE_SER"/>
    <property type="match status" value="1"/>
</dbReference>
<dbReference type="InterPro" id="IPR036852">
    <property type="entry name" value="Peptidase_S8/S53_dom_sf"/>
</dbReference>
<accession>A0A563E081</accession>
<dbReference type="GO" id="GO:0006508">
    <property type="term" value="P:proteolysis"/>
    <property type="evidence" value="ECO:0007669"/>
    <property type="project" value="UniProtKB-KW"/>
</dbReference>
<reference evidence="11 12" key="2">
    <citation type="submission" date="2019-08" db="EMBL/GenBank/DDBJ databases">
        <title>Jejuicoccus antrihumi gen. nov., sp. nov., a new member of the family Dermacoccaceae isolated from a cave.</title>
        <authorList>
            <person name="Schumann P."/>
            <person name="Kim I.S."/>
        </authorList>
    </citation>
    <scope>NUCLEOTIDE SEQUENCE [LARGE SCALE GENOMIC DNA]</scope>
    <source>
        <strain evidence="11 12">C5-26</strain>
    </source>
</reference>
<keyword evidence="9" id="KW-0732">Signal</keyword>
<evidence type="ECO:0000256" key="6">
    <source>
        <dbReference type="ARBA" id="ARBA00022837"/>
    </source>
</evidence>
<keyword evidence="3" id="KW-0479">Metal-binding</keyword>
<dbReference type="PANTHER" id="PTHR14218">
    <property type="entry name" value="PROTEASE S8 TRIPEPTIDYL PEPTIDASE I CLN2"/>
    <property type="match status" value="1"/>
</dbReference>
<evidence type="ECO:0000256" key="7">
    <source>
        <dbReference type="ARBA" id="ARBA00023145"/>
    </source>
</evidence>
<evidence type="ECO:0000313" key="12">
    <source>
        <dbReference type="Proteomes" id="UP000320244"/>
    </source>
</evidence>
<dbReference type="InterPro" id="IPR023828">
    <property type="entry name" value="Peptidase_S8_Ser-AS"/>
</dbReference>
<evidence type="ECO:0000256" key="3">
    <source>
        <dbReference type="ARBA" id="ARBA00022723"/>
    </source>
</evidence>
<dbReference type="Gene3D" id="3.40.50.200">
    <property type="entry name" value="Peptidase S8/S53 domain"/>
    <property type="match status" value="1"/>
</dbReference>
<dbReference type="Proteomes" id="UP000320244">
    <property type="component" value="Unassembled WGS sequence"/>
</dbReference>
<dbReference type="CDD" id="cd04056">
    <property type="entry name" value="Peptidases_S53"/>
    <property type="match status" value="1"/>
</dbReference>
<dbReference type="GO" id="GO:0046872">
    <property type="term" value="F:metal ion binding"/>
    <property type="evidence" value="ECO:0007669"/>
    <property type="project" value="UniProtKB-KW"/>
</dbReference>
<keyword evidence="2" id="KW-0645">Protease</keyword>
<keyword evidence="6" id="KW-0106">Calcium</keyword>
<protein>
    <recommendedName>
        <fullName evidence="10">Peptidase S53 domain-containing protein</fullName>
    </recommendedName>
</protein>
<dbReference type="GO" id="GO:0008240">
    <property type="term" value="F:tripeptidyl-peptidase activity"/>
    <property type="evidence" value="ECO:0007669"/>
    <property type="project" value="TreeGrafter"/>
</dbReference>
<evidence type="ECO:0000313" key="11">
    <source>
        <dbReference type="EMBL" id="TWP35795.1"/>
    </source>
</evidence>
<evidence type="ECO:0000256" key="2">
    <source>
        <dbReference type="ARBA" id="ARBA00022670"/>
    </source>
</evidence>
<sequence length="690" mass="72215">MGLLLRATRVGAVAVCGLAMATSTGAFGSSEAAAAVAAPSKGSPLTAIPGSLPVTTDTNTGIHTSSRMSVEIALAPNHAAEMKAQLAAVYNTRSGQYQRWLSKGEFTARYAPSKAREEAVAAYLRTSGLTVVKSSSPFLVRATGSSRQVSAAFHTTLSNYVDKHSVHYFSNSTSVKMPSTLAGSVLGVIGLSNTVREQSQLMRAKTGKAAKSGEAPNSTAPRSKVSCETGYPTATTLFNNVNNGVGFPFGYGGGPGCSGLTPSQTNSIYGAPHDGSRAKGAGVTMAVFELSAYQSSDINTWVKKFYGAKKVAPLVNRTVDGGPLNPSCPVGDTCPPKYNGYSGDIEVDADIEMQLAVAPDAKRLMVYNAPNDYTGQTELDEYGQIAADDRAAAISSSWAVCENDAGSAVVQAENTIFEQMALQGQSMFGAEGDTGAFSCIRSDGTTIPNVLDPPSQPWVTSVGGTSLESDNPGTKARPSYPNGVETVWNVDNLCNTSASEGGRTGYFWCGEEGAGGGGSSQFWGRPFYQHAPGVNNPGTTYGNGTTQCSLASAGTPCREDPDISANADEYTPYSEYCTGNAGTPYSVCGTFSSNQPVPGWFGIGGTSLSSPLWSAIAADRDSYQGHRTGNINPLLYLVDNINPSRYFHDITGVRQSTDNNGLFPTTRGYDMATGIGTPKMTPLITDGRWR</sequence>
<dbReference type="SUPFAM" id="SSF52743">
    <property type="entry name" value="Subtilisin-like"/>
    <property type="match status" value="1"/>
</dbReference>
<keyword evidence="12" id="KW-1185">Reference proteome</keyword>
<evidence type="ECO:0000256" key="8">
    <source>
        <dbReference type="SAM" id="MobiDB-lite"/>
    </source>
</evidence>
<dbReference type="OrthoDB" id="3480681at2"/>
<reference evidence="11 12" key="1">
    <citation type="submission" date="2019-05" db="EMBL/GenBank/DDBJ databases">
        <authorList>
            <person name="Lee S.D."/>
        </authorList>
    </citation>
    <scope>NUCLEOTIDE SEQUENCE [LARGE SCALE GENOMIC DNA]</scope>
    <source>
        <strain evidence="11 12">C5-26</strain>
    </source>
</reference>
<dbReference type="PROSITE" id="PS51695">
    <property type="entry name" value="SEDOLISIN"/>
    <property type="match status" value="1"/>
</dbReference>
<dbReference type="GO" id="GO:0004252">
    <property type="term" value="F:serine-type endopeptidase activity"/>
    <property type="evidence" value="ECO:0007669"/>
    <property type="project" value="InterPro"/>
</dbReference>
<evidence type="ECO:0000256" key="9">
    <source>
        <dbReference type="SAM" id="SignalP"/>
    </source>
</evidence>
<feature type="domain" description="Peptidase S53" evidence="10">
    <location>
        <begin position="259"/>
        <end position="690"/>
    </location>
</feature>
<dbReference type="InterPro" id="IPR015366">
    <property type="entry name" value="S53_propep"/>
</dbReference>
<dbReference type="CDD" id="cd11377">
    <property type="entry name" value="Pro-peptidase_S53"/>
    <property type="match status" value="1"/>
</dbReference>
<name>A0A563E081_9MICO</name>
<proteinExistence type="predicted"/>
<dbReference type="InterPro" id="IPR050819">
    <property type="entry name" value="Tripeptidyl-peptidase_I"/>
</dbReference>
<dbReference type="RefSeq" id="WP_146317074.1">
    <property type="nucleotide sequence ID" value="NZ_VCQV01000016.1"/>
</dbReference>
<feature type="chain" id="PRO_5021882536" description="Peptidase S53 domain-containing protein" evidence="9">
    <location>
        <begin position="29"/>
        <end position="690"/>
    </location>
</feature>
<dbReference type="Pfam" id="PF09286">
    <property type="entry name" value="Pro-kuma_activ"/>
    <property type="match status" value="1"/>
</dbReference>
<gene>
    <name evidence="11" type="ORF">FGL98_12345</name>
</gene>
<feature type="signal peptide" evidence="9">
    <location>
        <begin position="1"/>
        <end position="28"/>
    </location>
</feature>
<evidence type="ECO:0000259" key="10">
    <source>
        <dbReference type="PROSITE" id="PS51695"/>
    </source>
</evidence>
<dbReference type="PANTHER" id="PTHR14218:SF15">
    <property type="entry name" value="TRIPEPTIDYL-PEPTIDASE 1"/>
    <property type="match status" value="1"/>
</dbReference>
<evidence type="ECO:0000256" key="5">
    <source>
        <dbReference type="ARBA" id="ARBA00022825"/>
    </source>
</evidence>
<feature type="region of interest" description="Disordered" evidence="8">
    <location>
        <begin position="205"/>
        <end position="226"/>
    </location>
</feature>
<keyword evidence="5" id="KW-0720">Serine protease</keyword>
<keyword evidence="4" id="KW-0378">Hydrolase</keyword>
<comment type="cofactor">
    <cofactor evidence="1">
        <name>Ca(2+)</name>
        <dbReference type="ChEBI" id="CHEBI:29108"/>
    </cofactor>
</comment>
<dbReference type="EMBL" id="VCQV01000016">
    <property type="protein sequence ID" value="TWP35795.1"/>
    <property type="molecule type" value="Genomic_DNA"/>
</dbReference>
<evidence type="ECO:0000256" key="1">
    <source>
        <dbReference type="ARBA" id="ARBA00001913"/>
    </source>
</evidence>
<comment type="caution">
    <text evidence="11">The sequence shown here is derived from an EMBL/GenBank/DDBJ whole genome shotgun (WGS) entry which is preliminary data.</text>
</comment>
<dbReference type="SMART" id="SM00944">
    <property type="entry name" value="Pro-kuma_activ"/>
    <property type="match status" value="1"/>
</dbReference>
<organism evidence="11 12">
    <name type="scientific">Leekyejoonella antrihumi</name>
    <dbReference type="NCBI Taxonomy" id="1660198"/>
    <lineage>
        <taxon>Bacteria</taxon>
        <taxon>Bacillati</taxon>
        <taxon>Actinomycetota</taxon>
        <taxon>Actinomycetes</taxon>
        <taxon>Micrococcales</taxon>
        <taxon>Dermacoccaceae</taxon>
        <taxon>Leekyejoonella</taxon>
    </lineage>
</organism>
<dbReference type="InterPro" id="IPR030400">
    <property type="entry name" value="Sedolisin_dom"/>
</dbReference>